<evidence type="ECO:0000313" key="3">
    <source>
        <dbReference type="Proteomes" id="UP000184221"/>
    </source>
</evidence>
<dbReference type="Gene3D" id="1.25.40.10">
    <property type="entry name" value="Tetratricopeptide repeat domain"/>
    <property type="match status" value="1"/>
</dbReference>
<protein>
    <submittedName>
        <fullName evidence="2">Sel1 repeat-containing protein</fullName>
    </submittedName>
</protein>
<evidence type="ECO:0000313" key="2">
    <source>
        <dbReference type="EMBL" id="SHH00811.1"/>
    </source>
</evidence>
<dbReference type="Proteomes" id="UP000184221">
    <property type="component" value="Unassembled WGS sequence"/>
</dbReference>
<reference evidence="2 3" key="1">
    <citation type="submission" date="2016-11" db="EMBL/GenBank/DDBJ databases">
        <authorList>
            <person name="Jaros S."/>
            <person name="Januszkiewicz K."/>
            <person name="Wedrychowicz H."/>
        </authorList>
    </citation>
    <scope>NUCLEOTIDE SEQUENCE [LARGE SCALE GENOMIC DNA]</scope>
    <source>
        <strain evidence="2 3">DSM 29431</strain>
    </source>
</reference>
<dbReference type="InterPro" id="IPR011600">
    <property type="entry name" value="Pept_C14_caspase"/>
</dbReference>
<dbReference type="PANTHER" id="PTHR22576:SF37">
    <property type="entry name" value="MUCOSA-ASSOCIATED LYMPHOID TISSUE LYMPHOMA TRANSLOCATION PROTEIN 1"/>
    <property type="match status" value="1"/>
</dbReference>
<evidence type="ECO:0000259" key="1">
    <source>
        <dbReference type="PROSITE" id="PS50208"/>
    </source>
</evidence>
<dbReference type="InterPro" id="IPR052039">
    <property type="entry name" value="Caspase-related_regulators"/>
</dbReference>
<dbReference type="GO" id="GO:0006508">
    <property type="term" value="P:proteolysis"/>
    <property type="evidence" value="ECO:0007669"/>
    <property type="project" value="InterPro"/>
</dbReference>
<dbReference type="EMBL" id="FQXC01000001">
    <property type="protein sequence ID" value="SHH00811.1"/>
    <property type="molecule type" value="Genomic_DNA"/>
</dbReference>
<dbReference type="AlphaFoldDB" id="A0A1M5PGF9"/>
<sequence length="507" mass="54900">MDAISVMTQLVRRLFLPVLVLLSQASLVWASPDRVALVVGMAEYRTITPLENTRNDAEDLAEVLTEIGFDVTLGIDLTEAELRNTMNDFAFRSETADLALIYFAGHGIEVQGENFLIPIDATPLTNLDVQRQSVSLKEMLDVVEKARVMRIVILDSCRDNPLGGSIDTDAVATAVAQATEQATRGAGGLAPANPDRGTLVAFAAKDGQVALDGTQGNSPYARALMEKMAKPGLEISLMFRQVRDAVLAETQNLQEPYTYGSLTGTPFYLSGGPESDVEVAAAEPAKSWSKLRPDQESQLLALADLGDTRSMLGLAYIRLNPEDPRFDPAQAVDFLERAVAKGSPEAQMELAKLYEQGIGVGVDHSRALELYQASADQGFADAINDLGFLHYNGGLGLRPNPGKALELFAKAADLRHPEAQFNYAALIDDGLIPGKGPSESAKYLYQALRSGSTDVLNLLLERPTMFTEETRRELQVQLQAFNFYEGTIDGDIGPGTKRGIRAAYGLD</sequence>
<dbReference type="SMART" id="SM00671">
    <property type="entry name" value="SEL1"/>
    <property type="match status" value="4"/>
</dbReference>
<gene>
    <name evidence="2" type="ORF">SAMN05443551_1288</name>
</gene>
<dbReference type="InterPro" id="IPR001309">
    <property type="entry name" value="Pept_C14_p20"/>
</dbReference>
<keyword evidence="3" id="KW-1185">Reference proteome</keyword>
<dbReference type="InterPro" id="IPR011990">
    <property type="entry name" value="TPR-like_helical_dom_sf"/>
</dbReference>
<dbReference type="Gene3D" id="3.40.50.1460">
    <property type="match status" value="1"/>
</dbReference>
<name>A0A1M5PGF9_9RHOB</name>
<dbReference type="InterPro" id="IPR029030">
    <property type="entry name" value="Caspase-like_dom_sf"/>
</dbReference>
<dbReference type="Pfam" id="PF08238">
    <property type="entry name" value="Sel1"/>
    <property type="match status" value="4"/>
</dbReference>
<dbReference type="SUPFAM" id="SSF81901">
    <property type="entry name" value="HCP-like"/>
    <property type="match status" value="1"/>
</dbReference>
<dbReference type="Pfam" id="PF00656">
    <property type="entry name" value="Peptidase_C14"/>
    <property type="match status" value="1"/>
</dbReference>
<dbReference type="SUPFAM" id="SSF52129">
    <property type="entry name" value="Caspase-like"/>
    <property type="match status" value="1"/>
</dbReference>
<organism evidence="2 3">
    <name type="scientific">Marivita hallyeonensis</name>
    <dbReference type="NCBI Taxonomy" id="996342"/>
    <lineage>
        <taxon>Bacteria</taxon>
        <taxon>Pseudomonadati</taxon>
        <taxon>Pseudomonadota</taxon>
        <taxon>Alphaproteobacteria</taxon>
        <taxon>Rhodobacterales</taxon>
        <taxon>Roseobacteraceae</taxon>
        <taxon>Marivita</taxon>
    </lineage>
</organism>
<proteinExistence type="predicted"/>
<dbReference type="PANTHER" id="PTHR22576">
    <property type="entry name" value="MUCOSA ASSOCIATED LYMPHOID TISSUE LYMPHOMA TRANSLOCATION PROTEIN 1/PARACASPASE"/>
    <property type="match status" value="1"/>
</dbReference>
<dbReference type="STRING" id="996342.SAMN05443551_1288"/>
<feature type="domain" description="Caspase family p20" evidence="1">
    <location>
        <begin position="32"/>
        <end position="109"/>
    </location>
</feature>
<dbReference type="PROSITE" id="PS50208">
    <property type="entry name" value="CASPASE_P20"/>
    <property type="match status" value="1"/>
</dbReference>
<dbReference type="InterPro" id="IPR006597">
    <property type="entry name" value="Sel1-like"/>
</dbReference>
<dbReference type="GO" id="GO:0004197">
    <property type="term" value="F:cysteine-type endopeptidase activity"/>
    <property type="evidence" value="ECO:0007669"/>
    <property type="project" value="InterPro"/>
</dbReference>
<accession>A0A1M5PGF9</accession>